<gene>
    <name evidence="1" type="ORF">J2853_002492</name>
</gene>
<reference evidence="1 2" key="1">
    <citation type="submission" date="2023-07" db="EMBL/GenBank/DDBJ databases">
        <title>Sequencing the genomes of 1000 actinobacteria strains.</title>
        <authorList>
            <person name="Klenk H.-P."/>
        </authorList>
    </citation>
    <scope>NUCLEOTIDE SEQUENCE [LARGE SCALE GENOMIC DNA]</scope>
    <source>
        <strain evidence="1 2">DSM 46740</strain>
    </source>
</reference>
<comment type="caution">
    <text evidence="1">The sequence shown here is derived from an EMBL/GenBank/DDBJ whole genome shotgun (WGS) entry which is preliminary data.</text>
</comment>
<protein>
    <recommendedName>
        <fullName evidence="3">Competence protein CoiA-like family protein</fullName>
    </recommendedName>
</protein>
<evidence type="ECO:0000313" key="2">
    <source>
        <dbReference type="Proteomes" id="UP001225356"/>
    </source>
</evidence>
<proteinExistence type="predicted"/>
<name>A0ABT9Q960_9ACTN</name>
<evidence type="ECO:0000313" key="1">
    <source>
        <dbReference type="EMBL" id="MDP9843281.1"/>
    </source>
</evidence>
<keyword evidence="2" id="KW-1185">Reference proteome</keyword>
<accession>A0ABT9Q960</accession>
<dbReference type="EMBL" id="JAUSQU010000001">
    <property type="protein sequence ID" value="MDP9843281.1"/>
    <property type="molecule type" value="Genomic_DNA"/>
</dbReference>
<organism evidence="1 2">
    <name type="scientific">Streptosporangium lutulentum</name>
    <dbReference type="NCBI Taxonomy" id="1461250"/>
    <lineage>
        <taxon>Bacteria</taxon>
        <taxon>Bacillati</taxon>
        <taxon>Actinomycetota</taxon>
        <taxon>Actinomycetes</taxon>
        <taxon>Streptosporangiales</taxon>
        <taxon>Streptosporangiaceae</taxon>
        <taxon>Streptosporangium</taxon>
    </lineage>
</organism>
<dbReference type="Proteomes" id="UP001225356">
    <property type="component" value="Unassembled WGS sequence"/>
</dbReference>
<sequence>MYWHTSDHAKQDGRKPGVLAHRGFWLQDVPRLMLWCRPRGHRPVVDGYGPHARGLDARRWVACDRCGVRPDPQGNLDPDAWAVGQRYDGEFDQGERHVLTTELVQKAMNRLRTGHSLPGAWPKRPTGTLGGELLVGKTFGVFSVEVKVGNAGSEQTLAAHLRIMPLGAIYLHTERFGTWLQRRLIPTGYESRVIGLSLDGWRLSWKIWAKRNSWSRDTLRWQDGSLNLDLVERLFGPKRYSYEDAAGPEFARVRMPGGGGEYQMRLQLKRQRFGRPKSRRPVMSWSVEWESDRPVPVQPGKGGITGGSVKVTDRAVTNGLWIADACIQLCASVAEQRVRYDYSPAEEGSDR</sequence>
<evidence type="ECO:0008006" key="3">
    <source>
        <dbReference type="Google" id="ProtNLM"/>
    </source>
</evidence>
<dbReference type="RefSeq" id="WP_307557389.1">
    <property type="nucleotide sequence ID" value="NZ_JAUSQU010000001.1"/>
</dbReference>